<dbReference type="VEuPathDB" id="FungiDB:Malapachy_2412"/>
<feature type="region of interest" description="Disordered" evidence="1">
    <location>
        <begin position="1"/>
        <end position="111"/>
    </location>
</feature>
<dbReference type="Proteomes" id="UP000037751">
    <property type="component" value="Unassembled WGS sequence"/>
</dbReference>
<evidence type="ECO:0000256" key="1">
    <source>
        <dbReference type="SAM" id="MobiDB-lite"/>
    </source>
</evidence>
<comment type="caution">
    <text evidence="2">The sequence shown here is derived from an EMBL/GenBank/DDBJ whole genome shotgun (WGS) entry which is preliminary data.</text>
</comment>
<dbReference type="STRING" id="77020.A0A0M8MR77"/>
<organism evidence="2 3">
    <name type="scientific">Malassezia pachydermatis</name>
    <dbReference type="NCBI Taxonomy" id="77020"/>
    <lineage>
        <taxon>Eukaryota</taxon>
        <taxon>Fungi</taxon>
        <taxon>Dikarya</taxon>
        <taxon>Basidiomycota</taxon>
        <taxon>Ustilaginomycotina</taxon>
        <taxon>Malasseziomycetes</taxon>
        <taxon>Malasseziales</taxon>
        <taxon>Malasseziaceae</taxon>
        <taxon>Malassezia</taxon>
    </lineage>
</organism>
<keyword evidence="3" id="KW-1185">Reference proteome</keyword>
<accession>A0A0M8MR77</accession>
<name>A0A0M8MR77_9BASI</name>
<proteinExistence type="predicted"/>
<reference evidence="2 3" key="1">
    <citation type="submission" date="2015-07" db="EMBL/GenBank/DDBJ databases">
        <title>Draft Genome Sequence of Malassezia furfur CBS1878 and Malassezia pachydermatis CBS1879.</title>
        <authorList>
            <person name="Triana S."/>
            <person name="Ohm R."/>
            <person name="Gonzalez A."/>
            <person name="DeCock H."/>
            <person name="Restrepo S."/>
            <person name="Celis A."/>
        </authorList>
    </citation>
    <scope>NUCLEOTIDE SEQUENCE [LARGE SCALE GENOMIC DNA]</scope>
    <source>
        <strain evidence="2 3">CBS 1879</strain>
    </source>
</reference>
<dbReference type="EMBL" id="LGAV01000002">
    <property type="protein sequence ID" value="KOS15177.1"/>
    <property type="molecule type" value="Genomic_DNA"/>
</dbReference>
<evidence type="ECO:0000313" key="3">
    <source>
        <dbReference type="Proteomes" id="UP000037751"/>
    </source>
</evidence>
<dbReference type="AlphaFoldDB" id="A0A0M8MR77"/>
<sequence>MWNAMKEAGWIFRNDESVPSATRPAPSQETDQDSDSSSPARIMPSSPTLPHTDFFGLDSHFTSSSESESDTDAYLGTPMTTTASEGPSLPPSTAPSRDVTPQPTEDEDVERDTIALSSTELSDQKELHFPIPAVSWAVHISTLYLEVLNKKTPADKVKTPLGSTAQR</sequence>
<dbReference type="GeneID" id="28728777"/>
<dbReference type="RefSeq" id="XP_017992809.1">
    <property type="nucleotide sequence ID" value="XM_018136902.1"/>
</dbReference>
<protein>
    <submittedName>
        <fullName evidence="2">Uncharacterized protein</fullName>
    </submittedName>
</protein>
<gene>
    <name evidence="2" type="ORF">Malapachy_2412</name>
</gene>
<feature type="compositionally biased region" description="Polar residues" evidence="1">
    <location>
        <begin position="17"/>
        <end position="29"/>
    </location>
</feature>
<evidence type="ECO:0000313" key="2">
    <source>
        <dbReference type="EMBL" id="KOS15177.1"/>
    </source>
</evidence>